<protein>
    <submittedName>
        <fullName evidence="1">Uncharacterized protein</fullName>
    </submittedName>
</protein>
<evidence type="ECO:0000313" key="2">
    <source>
        <dbReference type="Proteomes" id="UP000824366"/>
    </source>
</evidence>
<gene>
    <name evidence="1" type="ORF">MIZ03_0636</name>
</gene>
<evidence type="ECO:0000313" key="1">
    <source>
        <dbReference type="EMBL" id="BCO25757.1"/>
    </source>
</evidence>
<proteinExistence type="predicted"/>
<dbReference type="EMBL" id="AP024238">
    <property type="protein sequence ID" value="BCO25757.1"/>
    <property type="molecule type" value="Genomic_DNA"/>
</dbReference>
<name>A0ABM7MHQ6_9BURK</name>
<accession>A0ABM7MHQ6</accession>
<dbReference type="Proteomes" id="UP000824366">
    <property type="component" value="Chromosome"/>
</dbReference>
<sequence>MTTFSSCKYTPNSSPLARLFFALSQVFAGLEIQLFGSQE</sequence>
<reference evidence="1 2" key="1">
    <citation type="journal article" date="2021" name="Microbiol. Spectr.">
        <title>A Single Bacterium Capable of Oxidation and Reduction of Iron at Circumneutral pH.</title>
        <authorList>
            <person name="Kato S."/>
            <person name="Ohkuma M."/>
        </authorList>
    </citation>
    <scope>NUCLEOTIDE SEQUENCE [LARGE SCALE GENOMIC DNA]</scope>
    <source>
        <strain evidence="1 2">MIZ03</strain>
    </source>
</reference>
<organism evidence="1 2">
    <name type="scientific">Rhodoferax lithotrophicus</name>
    <dbReference type="NCBI Taxonomy" id="2798804"/>
    <lineage>
        <taxon>Bacteria</taxon>
        <taxon>Pseudomonadati</taxon>
        <taxon>Pseudomonadota</taxon>
        <taxon>Betaproteobacteria</taxon>
        <taxon>Burkholderiales</taxon>
        <taxon>Comamonadaceae</taxon>
        <taxon>Rhodoferax</taxon>
    </lineage>
</organism>
<keyword evidence="2" id="KW-1185">Reference proteome</keyword>